<keyword evidence="2" id="KW-1185">Reference proteome</keyword>
<accession>A0ABX9KDB1</accession>
<dbReference type="EMBL" id="QUAJ01000041">
    <property type="protein sequence ID" value="REI39515.1"/>
    <property type="molecule type" value="Genomic_DNA"/>
</dbReference>
<gene>
    <name evidence="1" type="ORF">DYH56_14480</name>
</gene>
<sequence length="63" mass="7355">MNKDIGVTRIDEIESLTATGNFKLLDAYIDGNLNKEIYTKRIEILEEEIIIMEKKVILKMNLR</sequence>
<organism evidence="1 2">
    <name type="scientific">Psychrilyobacter piezotolerans</name>
    <dbReference type="NCBI Taxonomy" id="2293438"/>
    <lineage>
        <taxon>Bacteria</taxon>
        <taxon>Fusobacteriati</taxon>
        <taxon>Fusobacteriota</taxon>
        <taxon>Fusobacteriia</taxon>
        <taxon>Fusobacteriales</taxon>
        <taxon>Fusobacteriaceae</taxon>
        <taxon>Psychrilyobacter</taxon>
    </lineage>
</organism>
<name>A0ABX9KDB1_9FUSO</name>
<dbReference type="RefSeq" id="WP_114643583.1">
    <property type="nucleotide sequence ID" value="NZ_JAACIO010000015.1"/>
</dbReference>
<dbReference type="Proteomes" id="UP000263486">
    <property type="component" value="Unassembled WGS sequence"/>
</dbReference>
<evidence type="ECO:0000313" key="1">
    <source>
        <dbReference type="EMBL" id="REI39515.1"/>
    </source>
</evidence>
<comment type="caution">
    <text evidence="1">The sequence shown here is derived from an EMBL/GenBank/DDBJ whole genome shotgun (WGS) entry which is preliminary data.</text>
</comment>
<proteinExistence type="predicted"/>
<reference evidence="1 2" key="1">
    <citation type="submission" date="2018-08" db="EMBL/GenBank/DDBJ databases">
        <title>Draft genome sequence of Psychrilyobacter sp. strain SD5 isolated from Black Sea water.</title>
        <authorList>
            <person name="Yadav S."/>
            <person name="Villanueva L."/>
            <person name="Damste J.S.S."/>
        </authorList>
    </citation>
    <scope>NUCLEOTIDE SEQUENCE [LARGE SCALE GENOMIC DNA]</scope>
    <source>
        <strain evidence="1 2">SD5</strain>
    </source>
</reference>
<protein>
    <submittedName>
        <fullName evidence="1">Uncharacterized protein</fullName>
    </submittedName>
</protein>
<evidence type="ECO:0000313" key="2">
    <source>
        <dbReference type="Proteomes" id="UP000263486"/>
    </source>
</evidence>